<proteinExistence type="predicted"/>
<protein>
    <submittedName>
        <fullName evidence="1">DUF3837 family protein</fullName>
    </submittedName>
</protein>
<dbReference type="Proteomes" id="UP000657421">
    <property type="component" value="Unassembled WGS sequence"/>
</dbReference>
<dbReference type="EMBL" id="JACRSZ010000024">
    <property type="protein sequence ID" value="MBC8574520.1"/>
    <property type="molecule type" value="Genomic_DNA"/>
</dbReference>
<organism evidence="1 2">
    <name type="scientific">Jingyaoa shaoxingensis</name>
    <dbReference type="NCBI Taxonomy" id="2763671"/>
    <lineage>
        <taxon>Bacteria</taxon>
        <taxon>Bacillati</taxon>
        <taxon>Bacillota</taxon>
        <taxon>Clostridia</taxon>
        <taxon>Lachnospirales</taxon>
        <taxon>Lachnospiraceae</taxon>
        <taxon>Jingyaoa</taxon>
    </lineage>
</organism>
<accession>A0ABR7NDM7</accession>
<evidence type="ECO:0000313" key="1">
    <source>
        <dbReference type="EMBL" id="MBC8574520.1"/>
    </source>
</evidence>
<comment type="caution">
    <text evidence="1">The sequence shown here is derived from an EMBL/GenBank/DDBJ whole genome shotgun (WGS) entry which is preliminary data.</text>
</comment>
<reference evidence="1 2" key="1">
    <citation type="submission" date="2020-08" db="EMBL/GenBank/DDBJ databases">
        <title>Genome public.</title>
        <authorList>
            <person name="Liu C."/>
            <person name="Sun Q."/>
        </authorList>
    </citation>
    <scope>NUCLEOTIDE SEQUENCE [LARGE SCALE GENOMIC DNA]</scope>
    <source>
        <strain evidence="1 2">NSJ-46</strain>
    </source>
</reference>
<evidence type="ECO:0000313" key="2">
    <source>
        <dbReference type="Proteomes" id="UP000657421"/>
    </source>
</evidence>
<dbReference type="InterPro" id="IPR038406">
    <property type="entry name" value="DUF3837_sf"/>
</dbReference>
<name>A0ABR7NDM7_9FIRM</name>
<gene>
    <name evidence="1" type="ORF">H8716_15870</name>
</gene>
<keyword evidence="2" id="KW-1185">Reference proteome</keyword>
<dbReference type="Gene3D" id="1.20.58.1400">
    <property type="entry name" value="Domain of unknown function DUF3837"/>
    <property type="match status" value="1"/>
</dbReference>
<sequence>MKSRWDAPLISALEYSYAAGLGLRKMGTDDTVFRELRPMEDFLEFRDKVKELVKASDVWSTFEYGEKLRDMLLSCRVKDKLDENTRLLFDMGYQG</sequence>